<keyword evidence="2" id="KW-0812">Transmembrane</keyword>
<sequence length="298" mass="32313">MMPSKHGSVPSDVASCSGVDSSRSRASAYYPFALKSVGVLQTLLLAGFAVFIAQRRRAETQQHTPLVVDSSVDVQQTSSAVHVLTDDTLPGFVAGAPDGALLNFHMSTCSHCEALAPEFEAAASELQAKSGVPLASVDISAAPKAVERYGVHRFPTLLWFRWGEPVLELPPTIRQADKIAGYVDWMTQPAVVSFGSREELDEAVPQMREVLHAGAPPVICGFGVAASVYPALEAAAERLRGKTIFAFTEETRPGDPVLRAYYQNATSDQYYLGRLEQQPVQSWVEALIKKAKRKQVKP</sequence>
<dbReference type="Gene3D" id="3.40.30.10">
    <property type="entry name" value="Glutaredoxin"/>
    <property type="match status" value="1"/>
</dbReference>
<dbReference type="GO" id="GO:0006457">
    <property type="term" value="P:protein folding"/>
    <property type="evidence" value="ECO:0007669"/>
    <property type="project" value="TreeGrafter"/>
</dbReference>
<dbReference type="PANTHER" id="PTHR18929:SF246">
    <property type="entry name" value="PROTEIN DISULFIDE ISOMERASE-LIKE 1-4"/>
    <property type="match status" value="1"/>
</dbReference>
<feature type="transmembrane region" description="Helical" evidence="2">
    <location>
        <begin position="32"/>
        <end position="53"/>
    </location>
</feature>
<keyword evidence="2" id="KW-1133">Transmembrane helix</keyword>
<dbReference type="EMBL" id="HBEG01052255">
    <property type="protein sequence ID" value="CAD8388102.1"/>
    <property type="molecule type" value="Transcribed_RNA"/>
</dbReference>
<reference evidence="4" key="1">
    <citation type="submission" date="2021-01" db="EMBL/GenBank/DDBJ databases">
        <authorList>
            <person name="Corre E."/>
            <person name="Pelletier E."/>
            <person name="Niang G."/>
            <person name="Scheremetjew M."/>
            <person name="Finn R."/>
            <person name="Kale V."/>
            <person name="Holt S."/>
            <person name="Cochrane G."/>
            <person name="Meng A."/>
            <person name="Brown T."/>
            <person name="Cohen L."/>
        </authorList>
    </citation>
    <scope>NUCLEOTIDE SEQUENCE</scope>
    <source>
        <strain evidence="4">Pbaha01</strain>
    </source>
</reference>
<dbReference type="GO" id="GO:0003756">
    <property type="term" value="F:protein disulfide isomerase activity"/>
    <property type="evidence" value="ECO:0007669"/>
    <property type="project" value="TreeGrafter"/>
</dbReference>
<keyword evidence="2" id="KW-0472">Membrane</keyword>
<dbReference type="PANTHER" id="PTHR18929">
    <property type="entry name" value="PROTEIN DISULFIDE ISOMERASE"/>
    <property type="match status" value="1"/>
</dbReference>
<evidence type="ECO:0000313" key="4">
    <source>
        <dbReference type="EMBL" id="CAD8388102.1"/>
    </source>
</evidence>
<dbReference type="CDD" id="cd02961">
    <property type="entry name" value="PDI_a_family"/>
    <property type="match status" value="1"/>
</dbReference>
<gene>
    <name evidence="4" type="ORF">PBAH0796_LOCUS31790</name>
</gene>
<evidence type="ECO:0000256" key="2">
    <source>
        <dbReference type="SAM" id="Phobius"/>
    </source>
</evidence>
<dbReference type="AlphaFoldDB" id="A0A7S0BA51"/>
<comment type="similarity">
    <text evidence="1">Belongs to the protein disulfide isomerase family.</text>
</comment>
<dbReference type="SUPFAM" id="SSF52833">
    <property type="entry name" value="Thioredoxin-like"/>
    <property type="match status" value="1"/>
</dbReference>
<evidence type="ECO:0000256" key="1">
    <source>
        <dbReference type="ARBA" id="ARBA00006347"/>
    </source>
</evidence>
<dbReference type="GO" id="GO:0005783">
    <property type="term" value="C:endoplasmic reticulum"/>
    <property type="evidence" value="ECO:0007669"/>
    <property type="project" value="TreeGrafter"/>
</dbReference>
<protein>
    <recommendedName>
        <fullName evidence="3">Thioredoxin domain-containing protein</fullName>
    </recommendedName>
</protein>
<dbReference type="GO" id="GO:0034976">
    <property type="term" value="P:response to endoplasmic reticulum stress"/>
    <property type="evidence" value="ECO:0007669"/>
    <property type="project" value="TreeGrafter"/>
</dbReference>
<feature type="domain" description="Thioredoxin" evidence="3">
    <location>
        <begin position="65"/>
        <end position="209"/>
    </location>
</feature>
<accession>A0A7S0BA51</accession>
<dbReference type="PROSITE" id="PS51352">
    <property type="entry name" value="THIOREDOXIN_2"/>
    <property type="match status" value="1"/>
</dbReference>
<dbReference type="Pfam" id="PF00085">
    <property type="entry name" value="Thioredoxin"/>
    <property type="match status" value="1"/>
</dbReference>
<dbReference type="InterPro" id="IPR013766">
    <property type="entry name" value="Thioredoxin_domain"/>
</dbReference>
<name>A0A7S0BA51_9DINO</name>
<organism evidence="4">
    <name type="scientific">Pyrodinium bahamense</name>
    <dbReference type="NCBI Taxonomy" id="73915"/>
    <lineage>
        <taxon>Eukaryota</taxon>
        <taxon>Sar</taxon>
        <taxon>Alveolata</taxon>
        <taxon>Dinophyceae</taxon>
        <taxon>Gonyaulacales</taxon>
        <taxon>Pyrocystaceae</taxon>
        <taxon>Pyrodinium</taxon>
    </lineage>
</organism>
<dbReference type="InterPro" id="IPR036249">
    <property type="entry name" value="Thioredoxin-like_sf"/>
</dbReference>
<evidence type="ECO:0000259" key="3">
    <source>
        <dbReference type="PROSITE" id="PS51352"/>
    </source>
</evidence>
<proteinExistence type="inferred from homology"/>